<name>A0A840WFX9_9ACTN</name>
<dbReference type="GO" id="GO:0009307">
    <property type="term" value="P:DNA restriction-modification system"/>
    <property type="evidence" value="ECO:0007669"/>
    <property type="project" value="InterPro"/>
</dbReference>
<feature type="transmembrane region" description="Helical" evidence="1">
    <location>
        <begin position="20"/>
        <end position="39"/>
    </location>
</feature>
<dbReference type="SUPFAM" id="SSF52980">
    <property type="entry name" value="Restriction endonuclease-like"/>
    <property type="match status" value="1"/>
</dbReference>
<dbReference type="Gene3D" id="3.40.1350.10">
    <property type="match status" value="1"/>
</dbReference>
<dbReference type="AlphaFoldDB" id="A0A840WFX9"/>
<accession>A0A840WFX9</accession>
<dbReference type="Proteomes" id="UP000579647">
    <property type="component" value="Unassembled WGS sequence"/>
</dbReference>
<reference evidence="3 4" key="1">
    <citation type="submission" date="2020-08" db="EMBL/GenBank/DDBJ databases">
        <title>Sequencing the genomes of 1000 actinobacteria strains.</title>
        <authorList>
            <person name="Klenk H.-P."/>
        </authorList>
    </citation>
    <scope>NUCLEOTIDE SEQUENCE [LARGE SCALE GENOMIC DNA]</scope>
    <source>
        <strain evidence="3 4">DSM 44598</strain>
    </source>
</reference>
<dbReference type="InterPro" id="IPR011856">
    <property type="entry name" value="tRNA_endonuc-like_dom_sf"/>
</dbReference>
<dbReference type="GO" id="GO:0003677">
    <property type="term" value="F:DNA binding"/>
    <property type="evidence" value="ECO:0007669"/>
    <property type="project" value="InterPro"/>
</dbReference>
<organism evidence="3 4">
    <name type="scientific">Nocardiopsis metallicus</name>
    <dbReference type="NCBI Taxonomy" id="179819"/>
    <lineage>
        <taxon>Bacteria</taxon>
        <taxon>Bacillati</taxon>
        <taxon>Actinomycetota</taxon>
        <taxon>Actinomycetes</taxon>
        <taxon>Streptosporangiales</taxon>
        <taxon>Nocardiopsidaceae</taxon>
        <taxon>Nocardiopsis</taxon>
    </lineage>
</organism>
<evidence type="ECO:0000313" key="3">
    <source>
        <dbReference type="EMBL" id="MBB5490855.1"/>
    </source>
</evidence>
<dbReference type="RefSeq" id="WP_376769912.1">
    <property type="nucleotide sequence ID" value="NZ_BAAAKM010000004.1"/>
</dbReference>
<feature type="domain" description="Restriction endonuclease type IV Mrr" evidence="2">
    <location>
        <begin position="87"/>
        <end position="194"/>
    </location>
</feature>
<comment type="caution">
    <text evidence="3">The sequence shown here is derived from an EMBL/GenBank/DDBJ whole genome shotgun (WGS) entry which is preliminary data.</text>
</comment>
<dbReference type="InterPro" id="IPR011335">
    <property type="entry name" value="Restrct_endonuc-II-like"/>
</dbReference>
<sequence>MSVRQGRRGRGGRRRWGRRLRGALPLTVLVLLLGLGWLFDNAERPGVLLSVGLAVAVAAAGLGWWAWSRVRLARERWIVSRTGIAGIDTMSGTQFEHHVARLLRTHGYTKVTVVGGASDGGVDLRAQTPDGRPLAVQCKRWRKPVPPNEVRAFLGALAGGHRGYVGMFVASNGFSREAVREAGDGMVLVDRHGLGLWMAGERAPELPPP</sequence>
<dbReference type="GO" id="GO:0015666">
    <property type="term" value="F:restriction endodeoxyribonuclease activity"/>
    <property type="evidence" value="ECO:0007669"/>
    <property type="project" value="TreeGrafter"/>
</dbReference>
<dbReference type="EMBL" id="JACHDO010000001">
    <property type="protein sequence ID" value="MBB5490855.1"/>
    <property type="molecule type" value="Genomic_DNA"/>
</dbReference>
<proteinExistence type="predicted"/>
<dbReference type="Pfam" id="PF04471">
    <property type="entry name" value="Mrr_cat"/>
    <property type="match status" value="1"/>
</dbReference>
<keyword evidence="1" id="KW-1133">Transmembrane helix</keyword>
<keyword evidence="4" id="KW-1185">Reference proteome</keyword>
<protein>
    <submittedName>
        <fullName evidence="3">Restriction system protein</fullName>
    </submittedName>
</protein>
<keyword evidence="1" id="KW-0812">Transmembrane</keyword>
<dbReference type="InterPro" id="IPR052906">
    <property type="entry name" value="Type_IV_Methyl-Rstrct_Enzyme"/>
</dbReference>
<keyword evidence="1" id="KW-0472">Membrane</keyword>
<evidence type="ECO:0000259" key="2">
    <source>
        <dbReference type="Pfam" id="PF04471"/>
    </source>
</evidence>
<dbReference type="PANTHER" id="PTHR30015">
    <property type="entry name" value="MRR RESTRICTION SYSTEM PROTEIN"/>
    <property type="match status" value="1"/>
</dbReference>
<feature type="transmembrane region" description="Helical" evidence="1">
    <location>
        <begin position="45"/>
        <end position="67"/>
    </location>
</feature>
<dbReference type="PANTHER" id="PTHR30015:SF6">
    <property type="entry name" value="SLL1429 PROTEIN"/>
    <property type="match status" value="1"/>
</dbReference>
<dbReference type="InterPro" id="IPR007560">
    <property type="entry name" value="Restrct_endonuc_IV_Mrr"/>
</dbReference>
<gene>
    <name evidence="3" type="ORF">HNR07_001992</name>
</gene>
<evidence type="ECO:0000256" key="1">
    <source>
        <dbReference type="SAM" id="Phobius"/>
    </source>
</evidence>
<evidence type="ECO:0000313" key="4">
    <source>
        <dbReference type="Proteomes" id="UP000579647"/>
    </source>
</evidence>